<feature type="domain" description="Transcriptional regulator LmrA/YxaF-like C-terminal" evidence="5">
    <location>
        <begin position="81"/>
        <end position="182"/>
    </location>
</feature>
<keyword evidence="1" id="KW-0805">Transcription regulation</keyword>
<keyword evidence="3" id="KW-0804">Transcription</keyword>
<keyword evidence="2" id="KW-0238">DNA-binding</keyword>
<name>A0ABN6KIJ6_9LEPT</name>
<dbReference type="RefSeq" id="WP_109021644.1">
    <property type="nucleotide sequence ID" value="NZ_AP025028.1"/>
</dbReference>
<evidence type="ECO:0000313" key="7">
    <source>
        <dbReference type="Proteomes" id="UP000245263"/>
    </source>
</evidence>
<dbReference type="EMBL" id="AP025028">
    <property type="protein sequence ID" value="BDA80620.1"/>
    <property type="molecule type" value="Genomic_DNA"/>
</dbReference>
<proteinExistence type="predicted"/>
<evidence type="ECO:0000256" key="1">
    <source>
        <dbReference type="ARBA" id="ARBA00023015"/>
    </source>
</evidence>
<organism evidence="6 7">
    <name type="scientific">Leptospira kobayashii</name>
    <dbReference type="NCBI Taxonomy" id="1917830"/>
    <lineage>
        <taxon>Bacteria</taxon>
        <taxon>Pseudomonadati</taxon>
        <taxon>Spirochaetota</taxon>
        <taxon>Spirochaetia</taxon>
        <taxon>Leptospirales</taxon>
        <taxon>Leptospiraceae</taxon>
        <taxon>Leptospira</taxon>
    </lineage>
</organism>
<dbReference type="PANTHER" id="PTHR47506:SF3">
    <property type="entry name" value="HTH-TYPE TRANSCRIPTIONAL REGULATOR LMRA"/>
    <property type="match status" value="1"/>
</dbReference>
<keyword evidence="7" id="KW-1185">Reference proteome</keyword>
<dbReference type="Pfam" id="PF21993">
    <property type="entry name" value="TetR_C_13_2"/>
    <property type="match status" value="1"/>
</dbReference>
<feature type="domain" description="HTH tetR-type" evidence="4">
    <location>
        <begin position="14"/>
        <end position="57"/>
    </location>
</feature>
<dbReference type="SUPFAM" id="SSF46689">
    <property type="entry name" value="Homeodomain-like"/>
    <property type="match status" value="1"/>
</dbReference>
<sequence length="199" mass="21736">MSTKGDQTKLKMIKAMAESLETIGYSGTGMNEIVKATDSPKGSLYFHFPGGKEDLASQALTRTGEDMGEEFAELLKSAKSPAQGISKIFQVLEERILKSNYAKGCPIATTALETASENNLVNKTCSTIFTSWADKLSLYLQHNKVQAKKAKELSYSILSLWEGAVLLSKTNKTTEPLKAATKTAEFLIQSELTKITKEV</sequence>
<gene>
    <name evidence="6" type="ORF">LPTSP3_g35500</name>
</gene>
<dbReference type="InterPro" id="IPR001647">
    <property type="entry name" value="HTH_TetR"/>
</dbReference>
<dbReference type="PANTHER" id="PTHR47506">
    <property type="entry name" value="TRANSCRIPTIONAL REGULATORY PROTEIN"/>
    <property type="match status" value="1"/>
</dbReference>
<dbReference type="Gene3D" id="1.10.357.10">
    <property type="entry name" value="Tetracycline Repressor, domain 2"/>
    <property type="match status" value="1"/>
</dbReference>
<dbReference type="InterPro" id="IPR009057">
    <property type="entry name" value="Homeodomain-like_sf"/>
</dbReference>
<dbReference type="Proteomes" id="UP000245263">
    <property type="component" value="Chromosome 1"/>
</dbReference>
<protein>
    <submittedName>
        <fullName evidence="6">TetR family transcriptional regulator</fullName>
    </submittedName>
</protein>
<dbReference type="Pfam" id="PF00440">
    <property type="entry name" value="TetR_N"/>
    <property type="match status" value="1"/>
</dbReference>
<dbReference type="InterPro" id="IPR054156">
    <property type="entry name" value="YxaF_TetR_C"/>
</dbReference>
<dbReference type="InterPro" id="IPR036271">
    <property type="entry name" value="Tet_transcr_reg_TetR-rel_C_sf"/>
</dbReference>
<evidence type="ECO:0000256" key="2">
    <source>
        <dbReference type="ARBA" id="ARBA00023125"/>
    </source>
</evidence>
<dbReference type="SUPFAM" id="SSF48498">
    <property type="entry name" value="Tetracyclin repressor-like, C-terminal domain"/>
    <property type="match status" value="1"/>
</dbReference>
<evidence type="ECO:0000313" key="6">
    <source>
        <dbReference type="EMBL" id="BDA80620.1"/>
    </source>
</evidence>
<evidence type="ECO:0000259" key="5">
    <source>
        <dbReference type="Pfam" id="PF21993"/>
    </source>
</evidence>
<evidence type="ECO:0000259" key="4">
    <source>
        <dbReference type="Pfam" id="PF00440"/>
    </source>
</evidence>
<evidence type="ECO:0000256" key="3">
    <source>
        <dbReference type="ARBA" id="ARBA00023163"/>
    </source>
</evidence>
<accession>A0ABN6KIJ6</accession>
<reference evidence="6 7" key="1">
    <citation type="submission" date="2021-08" db="EMBL/GenBank/DDBJ databases">
        <title>Complete genome sequence of Leptospira kobayashii strain E30.</title>
        <authorList>
            <person name="Nakao R."/>
            <person name="Nakamura S."/>
            <person name="Masuzawa T."/>
            <person name="Koizumi N."/>
        </authorList>
    </citation>
    <scope>NUCLEOTIDE SEQUENCE [LARGE SCALE GENOMIC DNA]</scope>
    <source>
        <strain evidence="6 7">E30</strain>
    </source>
</reference>